<dbReference type="EMBL" id="JADKFW010000004">
    <property type="protein sequence ID" value="MBK9717065.1"/>
    <property type="molecule type" value="Genomic_DNA"/>
</dbReference>
<accession>A0A9D7S8F1</accession>
<evidence type="ECO:0000313" key="2">
    <source>
        <dbReference type="Proteomes" id="UP000808349"/>
    </source>
</evidence>
<comment type="caution">
    <text evidence="1">The sequence shown here is derived from an EMBL/GenBank/DDBJ whole genome shotgun (WGS) entry which is preliminary data.</text>
</comment>
<protein>
    <submittedName>
        <fullName evidence="1">Uncharacterized protein</fullName>
    </submittedName>
</protein>
<gene>
    <name evidence="1" type="ORF">IPO85_06055</name>
</gene>
<evidence type="ECO:0000313" key="1">
    <source>
        <dbReference type="EMBL" id="MBK9717065.1"/>
    </source>
</evidence>
<reference evidence="1 2" key="1">
    <citation type="submission" date="2020-10" db="EMBL/GenBank/DDBJ databases">
        <title>Connecting structure to function with the recovery of over 1000 high-quality activated sludge metagenome-assembled genomes encoding full-length rRNA genes using long-read sequencing.</title>
        <authorList>
            <person name="Singleton C.M."/>
            <person name="Petriglieri F."/>
            <person name="Kristensen J.M."/>
            <person name="Kirkegaard R.H."/>
            <person name="Michaelsen T.Y."/>
            <person name="Andersen M.H."/>
            <person name="Karst S.M."/>
            <person name="Dueholm M.S."/>
            <person name="Nielsen P.H."/>
            <person name="Albertsen M."/>
        </authorList>
    </citation>
    <scope>NUCLEOTIDE SEQUENCE [LARGE SCALE GENOMIC DNA]</scope>
    <source>
        <strain evidence="1">Ribe_18-Q3-R11-54_BAT3C.373</strain>
    </source>
</reference>
<proteinExistence type="predicted"/>
<sequence>MLQDKPKNDPKWPDIALQKKIIKYDLQSTNGDKRTYNVSVSIEVINFGEKQTPANKLNLKLTIGVLGPNDSHDFIGNGKTFTKVYSIPSLNQNQKQNVEWKFTYTTLGEIYCHDFSTLVANKVPLELVVNNNKLMDNQLYKCVHVH</sequence>
<name>A0A9D7S8F1_9BACT</name>
<dbReference type="AlphaFoldDB" id="A0A9D7S8F1"/>
<organism evidence="1 2">
    <name type="scientific">Candidatus Defluviibacterium haderslevense</name>
    <dbReference type="NCBI Taxonomy" id="2981993"/>
    <lineage>
        <taxon>Bacteria</taxon>
        <taxon>Pseudomonadati</taxon>
        <taxon>Bacteroidota</taxon>
        <taxon>Saprospiria</taxon>
        <taxon>Saprospirales</taxon>
        <taxon>Saprospiraceae</taxon>
        <taxon>Candidatus Defluviibacterium</taxon>
    </lineage>
</organism>
<dbReference type="Proteomes" id="UP000808349">
    <property type="component" value="Unassembled WGS sequence"/>
</dbReference>